<keyword evidence="1" id="KW-1133">Transmembrane helix</keyword>
<gene>
    <name evidence="2" type="ordered locus">Plim_0326</name>
</gene>
<accession>D5SP22</accession>
<keyword evidence="1" id="KW-0812">Transmembrane</keyword>
<dbReference type="RefSeq" id="WP_013108608.1">
    <property type="nucleotide sequence ID" value="NC_014148.1"/>
</dbReference>
<evidence type="ECO:0000313" key="2">
    <source>
        <dbReference type="EMBL" id="ADG66177.1"/>
    </source>
</evidence>
<dbReference type="KEGG" id="plm:Plim_0326"/>
<dbReference type="EMBL" id="CP001744">
    <property type="protein sequence ID" value="ADG66177.1"/>
    <property type="molecule type" value="Genomic_DNA"/>
</dbReference>
<evidence type="ECO:0000313" key="3">
    <source>
        <dbReference type="Proteomes" id="UP000002220"/>
    </source>
</evidence>
<keyword evidence="1" id="KW-0472">Membrane</keyword>
<name>D5SP22_PLAL2</name>
<feature type="transmembrane region" description="Helical" evidence="1">
    <location>
        <begin position="30"/>
        <end position="49"/>
    </location>
</feature>
<protein>
    <submittedName>
        <fullName evidence="2">Uncharacterized protein</fullName>
    </submittedName>
</protein>
<dbReference type="HOGENOM" id="CLU_1883826_0_0_0"/>
<dbReference type="Proteomes" id="UP000002220">
    <property type="component" value="Chromosome"/>
</dbReference>
<evidence type="ECO:0000256" key="1">
    <source>
        <dbReference type="SAM" id="Phobius"/>
    </source>
</evidence>
<organism evidence="2 3">
    <name type="scientific">Planctopirus limnophila (strain ATCC 43296 / DSM 3776 / IFAM 1008 / Mu 290)</name>
    <name type="common">Planctomyces limnophilus</name>
    <dbReference type="NCBI Taxonomy" id="521674"/>
    <lineage>
        <taxon>Bacteria</taxon>
        <taxon>Pseudomonadati</taxon>
        <taxon>Planctomycetota</taxon>
        <taxon>Planctomycetia</taxon>
        <taxon>Planctomycetales</taxon>
        <taxon>Planctomycetaceae</taxon>
        <taxon>Planctopirus</taxon>
    </lineage>
</organism>
<dbReference type="STRING" id="521674.Plim_0326"/>
<keyword evidence="3" id="KW-1185">Reference proteome</keyword>
<proteinExistence type="predicted"/>
<feature type="transmembrane region" description="Helical" evidence="1">
    <location>
        <begin position="56"/>
        <end position="74"/>
    </location>
</feature>
<sequence>MPDNPHSSDHGVAATVDRLDSTASSRSPTWLWQTTGALVGAIPGQLLLFLPVNQRIALSIAGALIGLMAFYEGIGLLRLLALSLFPLLGNGAVVVLDEVGVEQKKVSVRRQETRSKSGLRPLKGLADHGWCCSLW</sequence>
<dbReference type="AlphaFoldDB" id="D5SP22"/>
<reference evidence="2 3" key="1">
    <citation type="journal article" date="2010" name="Stand. Genomic Sci.">
        <title>Complete genome sequence of Planctomyces limnophilus type strain (Mu 290).</title>
        <authorList>
            <person name="Labutti K."/>
            <person name="Sikorski J."/>
            <person name="Schneider S."/>
            <person name="Nolan M."/>
            <person name="Lucas S."/>
            <person name="Glavina Del Rio T."/>
            <person name="Tice H."/>
            <person name="Cheng J.F."/>
            <person name="Goodwin L."/>
            <person name="Pitluck S."/>
            <person name="Liolios K."/>
            <person name="Ivanova N."/>
            <person name="Mavromatis K."/>
            <person name="Mikhailova N."/>
            <person name="Pati A."/>
            <person name="Chen A."/>
            <person name="Palaniappan K."/>
            <person name="Land M."/>
            <person name="Hauser L."/>
            <person name="Chang Y.J."/>
            <person name="Jeffries C.D."/>
            <person name="Tindall B.J."/>
            <person name="Rohde M."/>
            <person name="Goker M."/>
            <person name="Woyke T."/>
            <person name="Bristow J."/>
            <person name="Eisen J.A."/>
            <person name="Markowitz V."/>
            <person name="Hugenholtz P."/>
            <person name="Kyrpides N.C."/>
            <person name="Klenk H.P."/>
            <person name="Lapidus A."/>
        </authorList>
    </citation>
    <scope>NUCLEOTIDE SEQUENCE [LARGE SCALE GENOMIC DNA]</scope>
    <source>
        <strain evidence="3">ATCC 43296 / DSM 3776 / IFAM 1008 / 290</strain>
    </source>
</reference>